<comment type="caution">
    <text evidence="4">The sequence shown here is derived from an EMBL/GenBank/DDBJ whole genome shotgun (WGS) entry which is preliminary data.</text>
</comment>
<dbReference type="Pfam" id="PF00566">
    <property type="entry name" value="RabGAP-TBC"/>
    <property type="match status" value="1"/>
</dbReference>
<evidence type="ECO:0000259" key="3">
    <source>
        <dbReference type="PROSITE" id="PS50086"/>
    </source>
</evidence>
<keyword evidence="1" id="KW-0343">GTPase activation</keyword>
<dbReference type="SUPFAM" id="SSF56112">
    <property type="entry name" value="Protein kinase-like (PK-like)"/>
    <property type="match status" value="1"/>
</dbReference>
<reference evidence="4" key="1">
    <citation type="journal article" date="2023" name="Mol. Biol. Evol.">
        <title>Third-Generation Sequencing Reveals the Adaptive Role of the Epigenome in Three Deep-Sea Polychaetes.</title>
        <authorList>
            <person name="Perez M."/>
            <person name="Aroh O."/>
            <person name="Sun Y."/>
            <person name="Lan Y."/>
            <person name="Juniper S.K."/>
            <person name="Young C.R."/>
            <person name="Angers B."/>
            <person name="Qian P.Y."/>
        </authorList>
    </citation>
    <scope>NUCLEOTIDE SEQUENCE</scope>
    <source>
        <strain evidence="4">P08H-3</strain>
    </source>
</reference>
<evidence type="ECO:0000313" key="5">
    <source>
        <dbReference type="Proteomes" id="UP001208570"/>
    </source>
</evidence>
<sequence length="741" mass="84550">MQCLDKAELGATTLCGSSQTGDECGSNGLPLTPNGIRILGQFQKLKTIKHPRLCKYIDLVRGKHERVIIVTEHYRENLEDRLKSSNLVKLAYEALEGLAYLNKLGIVHRNLAPQNILFDEHGVSLWNDLALPDIISKIFSFLETDTSPLFQIAEQCDRMEDIKCLPSDVVHLMKQCLVTSPLRRPEPTELLELPLFKEFHETTLIPDGNSLSMFSTKLRCKLLEVPTSDDFNMEDPIDHLSERSFDEVYYLWGLAGGDLEMVLKKAGLIRSSPPITKLSKFVVEEGEMFHECRDRSILLDDTVVILPLDQLRQRLHHVDAACYYPLLETRANGDFKKNNSIHPSASSGDLTTTSKLPLVIREKDVEYQFHRIILYERLLQGYPYTKSRIVKEARVDIPPLLRAKVWAAMLDIHGDVVGIYDAIDKETPTITDRQIEVDIPRCHQYNELLSSPMGHAKFKRLLKAWVVSHPHYVYWQGLDSLCAPFLYLNFNEEAVAFACLTAFIPKYLHKFFLKDNSAIVQEYLAVFSHLISFHDPELSNHLTGIGFVPELYAIPWFLTMYAHVFPLNKIFHLWDTLLLGNSSFPLYIGVAILQQLRDQLLSFGFNECILLFSDMPQIDIYKVVQESVRLFRITPRSATYRQYAPVEKDTAPKIAPGYMDTSNGFAHLSMDGISLEDLKQERCPRISADDLIKLCELHIIGSSPGSSPSKWSRADKPPLVVIDIRPQEEYPFSKSKNTQRN</sequence>
<dbReference type="PROSITE" id="PS50011">
    <property type="entry name" value="PROTEIN_KINASE_DOM"/>
    <property type="match status" value="1"/>
</dbReference>
<keyword evidence="5" id="KW-1185">Reference proteome</keyword>
<dbReference type="SUPFAM" id="SSF47923">
    <property type="entry name" value="Ypt/Rab-GAP domain of gyp1p"/>
    <property type="match status" value="2"/>
</dbReference>
<dbReference type="PANTHER" id="PTHR22957:SF168">
    <property type="entry name" value="TBC DOMAIN-CONTAINING PROTEIN KINASE-LIKE PROTEIN"/>
    <property type="match status" value="1"/>
</dbReference>
<dbReference type="SMART" id="SM00164">
    <property type="entry name" value="TBC"/>
    <property type="match status" value="1"/>
</dbReference>
<feature type="domain" description="Rab-GAP TBC" evidence="3">
    <location>
        <begin position="396"/>
        <end position="581"/>
    </location>
</feature>
<dbReference type="PROSITE" id="PS50086">
    <property type="entry name" value="TBC_RABGAP"/>
    <property type="match status" value="1"/>
</dbReference>
<dbReference type="InterPro" id="IPR035969">
    <property type="entry name" value="Rab-GAP_TBC_sf"/>
</dbReference>
<dbReference type="GO" id="GO:0004672">
    <property type="term" value="F:protein kinase activity"/>
    <property type="evidence" value="ECO:0007669"/>
    <property type="project" value="InterPro"/>
</dbReference>
<dbReference type="FunFam" id="1.10.8.270:FF:000012">
    <property type="entry name" value="TBC domain-containing protein kinase-like protein-like"/>
    <property type="match status" value="1"/>
</dbReference>
<dbReference type="AlphaFoldDB" id="A0AAD9N116"/>
<evidence type="ECO:0000256" key="1">
    <source>
        <dbReference type="ARBA" id="ARBA00022468"/>
    </source>
</evidence>
<dbReference type="GO" id="GO:0005096">
    <property type="term" value="F:GTPase activator activity"/>
    <property type="evidence" value="ECO:0007669"/>
    <property type="project" value="UniProtKB-KW"/>
</dbReference>
<dbReference type="PANTHER" id="PTHR22957">
    <property type="entry name" value="TBC1 DOMAIN FAMILY MEMBER GTPASE-ACTIVATING PROTEIN"/>
    <property type="match status" value="1"/>
</dbReference>
<evidence type="ECO:0008006" key="6">
    <source>
        <dbReference type="Google" id="ProtNLM"/>
    </source>
</evidence>
<organism evidence="4 5">
    <name type="scientific">Paralvinella palmiformis</name>
    <dbReference type="NCBI Taxonomy" id="53620"/>
    <lineage>
        <taxon>Eukaryota</taxon>
        <taxon>Metazoa</taxon>
        <taxon>Spiralia</taxon>
        <taxon>Lophotrochozoa</taxon>
        <taxon>Annelida</taxon>
        <taxon>Polychaeta</taxon>
        <taxon>Sedentaria</taxon>
        <taxon>Canalipalpata</taxon>
        <taxon>Terebellida</taxon>
        <taxon>Terebelliformia</taxon>
        <taxon>Alvinellidae</taxon>
        <taxon>Paralvinella</taxon>
    </lineage>
</organism>
<feature type="domain" description="Protein kinase" evidence="2">
    <location>
        <begin position="1"/>
        <end position="327"/>
    </location>
</feature>
<dbReference type="GO" id="GO:0005524">
    <property type="term" value="F:ATP binding"/>
    <property type="evidence" value="ECO:0007669"/>
    <property type="project" value="InterPro"/>
</dbReference>
<name>A0AAD9N116_9ANNE</name>
<evidence type="ECO:0000259" key="2">
    <source>
        <dbReference type="PROSITE" id="PS50011"/>
    </source>
</evidence>
<dbReference type="InterPro" id="IPR000195">
    <property type="entry name" value="Rab-GAP-TBC_dom"/>
</dbReference>
<dbReference type="Gene3D" id="1.10.510.10">
    <property type="entry name" value="Transferase(Phosphotransferase) domain 1"/>
    <property type="match status" value="1"/>
</dbReference>
<dbReference type="InterPro" id="IPR011009">
    <property type="entry name" value="Kinase-like_dom_sf"/>
</dbReference>
<dbReference type="Proteomes" id="UP001208570">
    <property type="component" value="Unassembled WGS sequence"/>
</dbReference>
<dbReference type="Gene3D" id="1.10.8.270">
    <property type="entry name" value="putative rabgap domain of human tbc1 domain family member 14 like domains"/>
    <property type="match status" value="1"/>
</dbReference>
<dbReference type="Pfam" id="PF00069">
    <property type="entry name" value="Pkinase"/>
    <property type="match status" value="1"/>
</dbReference>
<dbReference type="InterPro" id="IPR000719">
    <property type="entry name" value="Prot_kinase_dom"/>
</dbReference>
<proteinExistence type="predicted"/>
<evidence type="ECO:0000313" key="4">
    <source>
        <dbReference type="EMBL" id="KAK2151091.1"/>
    </source>
</evidence>
<dbReference type="Gene3D" id="1.10.472.80">
    <property type="entry name" value="Ypt/Rab-GAP domain of gyp1p, domain 3"/>
    <property type="match status" value="1"/>
</dbReference>
<dbReference type="FunFam" id="1.10.472.80:FF:000015">
    <property type="entry name" value="TBC domain-containing protein kinase-like protein"/>
    <property type="match status" value="1"/>
</dbReference>
<dbReference type="EMBL" id="JAODUP010000376">
    <property type="protein sequence ID" value="KAK2151091.1"/>
    <property type="molecule type" value="Genomic_DNA"/>
</dbReference>
<accession>A0AAD9N116</accession>
<gene>
    <name evidence="4" type="ORF">LSH36_376g04007</name>
</gene>
<protein>
    <recommendedName>
        <fullName evidence="6">TBC domain-containing protein kinase-like protein</fullName>
    </recommendedName>
</protein>